<evidence type="ECO:0000313" key="8">
    <source>
        <dbReference type="EMBL" id="CAD1846252.1"/>
    </source>
</evidence>
<dbReference type="EMBL" id="CAJEUB010000013">
    <property type="protein sequence ID" value="CAD1846252.1"/>
    <property type="molecule type" value="Genomic_DNA"/>
</dbReference>
<evidence type="ECO:0000256" key="5">
    <source>
        <dbReference type="SAM" id="MobiDB-lite"/>
    </source>
</evidence>
<keyword evidence="3" id="KW-0547">Nucleotide-binding</keyword>
<evidence type="ECO:0000256" key="1">
    <source>
        <dbReference type="ARBA" id="ARBA00004678"/>
    </source>
</evidence>
<keyword evidence="2" id="KW-0808">Transferase</keyword>
<dbReference type="PANTHER" id="PTHR11055:SF37">
    <property type="entry name" value="ATP SULFURYLASE 2"/>
    <property type="match status" value="1"/>
</dbReference>
<dbReference type="InterPro" id="IPR014729">
    <property type="entry name" value="Rossmann-like_a/b/a_fold"/>
</dbReference>
<dbReference type="InterPro" id="IPR015947">
    <property type="entry name" value="PUA-like_sf"/>
</dbReference>
<feature type="compositionally biased region" description="Low complexity" evidence="5">
    <location>
        <begin position="1"/>
        <end position="24"/>
    </location>
</feature>
<evidence type="ECO:0000256" key="3">
    <source>
        <dbReference type="ARBA" id="ARBA00022741"/>
    </source>
</evidence>
<feature type="domain" description="ATP-sulfurylase PUA-like" evidence="7">
    <location>
        <begin position="88"/>
        <end position="184"/>
    </location>
</feature>
<organism evidence="8">
    <name type="scientific">Ananas comosus var. bracteatus</name>
    <name type="common">red pineapple</name>
    <dbReference type="NCBI Taxonomy" id="296719"/>
    <lineage>
        <taxon>Eukaryota</taxon>
        <taxon>Viridiplantae</taxon>
        <taxon>Streptophyta</taxon>
        <taxon>Embryophyta</taxon>
        <taxon>Tracheophyta</taxon>
        <taxon>Spermatophyta</taxon>
        <taxon>Magnoliopsida</taxon>
        <taxon>Liliopsida</taxon>
        <taxon>Poales</taxon>
        <taxon>Bromeliaceae</taxon>
        <taxon>Bromelioideae</taxon>
        <taxon>Ananas</taxon>
    </lineage>
</organism>
<comment type="pathway">
    <text evidence="1">Sulfur metabolism.</text>
</comment>
<dbReference type="InterPro" id="IPR024951">
    <property type="entry name" value="Sulfurylase_cat_dom"/>
</dbReference>
<protein>
    <recommendedName>
        <fullName evidence="9">Sulfate adenylyltransferase</fullName>
    </recommendedName>
</protein>
<evidence type="ECO:0000256" key="2">
    <source>
        <dbReference type="ARBA" id="ARBA00022679"/>
    </source>
</evidence>
<feature type="region of interest" description="Disordered" evidence="5">
    <location>
        <begin position="1"/>
        <end position="80"/>
    </location>
</feature>
<dbReference type="Gene3D" id="3.40.50.620">
    <property type="entry name" value="HUPs"/>
    <property type="match status" value="1"/>
</dbReference>
<reference evidence="8" key="1">
    <citation type="submission" date="2020-07" db="EMBL/GenBank/DDBJ databases">
        <authorList>
            <person name="Lin J."/>
        </authorList>
    </citation>
    <scope>NUCLEOTIDE SEQUENCE</scope>
</reference>
<dbReference type="GO" id="GO:0005524">
    <property type="term" value="F:ATP binding"/>
    <property type="evidence" value="ECO:0007669"/>
    <property type="project" value="UniProtKB-KW"/>
</dbReference>
<dbReference type="SUPFAM" id="SSF88697">
    <property type="entry name" value="PUA domain-like"/>
    <property type="match status" value="1"/>
</dbReference>
<dbReference type="GO" id="GO:0004020">
    <property type="term" value="F:adenylylsulfate kinase activity"/>
    <property type="evidence" value="ECO:0007669"/>
    <property type="project" value="TreeGrafter"/>
</dbReference>
<proteinExistence type="predicted"/>
<dbReference type="Pfam" id="PF14306">
    <property type="entry name" value="PUA_2"/>
    <property type="match status" value="1"/>
</dbReference>
<feature type="domain" description="Sulphate adenylyltransferase catalytic" evidence="6">
    <location>
        <begin position="222"/>
        <end position="378"/>
    </location>
</feature>
<gene>
    <name evidence="8" type="ORF">CB5_LOCUS29463</name>
</gene>
<evidence type="ECO:0000259" key="7">
    <source>
        <dbReference type="Pfam" id="PF14306"/>
    </source>
</evidence>
<dbReference type="SUPFAM" id="SSF52374">
    <property type="entry name" value="Nucleotidylyl transferase"/>
    <property type="match status" value="1"/>
</dbReference>
<dbReference type="InterPro" id="IPR025980">
    <property type="entry name" value="ATP-Sase_PUA-like_dom"/>
</dbReference>
<evidence type="ECO:0008006" key="9">
    <source>
        <dbReference type="Google" id="ProtNLM"/>
    </source>
</evidence>
<dbReference type="GO" id="GO:0000103">
    <property type="term" value="P:sulfate assimilation"/>
    <property type="evidence" value="ECO:0007669"/>
    <property type="project" value="TreeGrafter"/>
</dbReference>
<evidence type="ECO:0000256" key="4">
    <source>
        <dbReference type="ARBA" id="ARBA00022840"/>
    </source>
</evidence>
<name>A0A6V7QSN7_ANACO</name>
<keyword evidence="4" id="KW-0067">ATP-binding</keyword>
<sequence>MASMATSFSKSPSSTHASPNSSKPYLRSRPYVTLPNLSAPLATQRIRAARRPRRRSRRRRGGAADLVVGEPSPGIHEGSRVPPTLHFNSLRLADGSLVNMSVPIVLAIDDAQKRAIGDRRKVALVDPNTNKPIAILSDIEIYHHNKEERIARTWGTTAPGLPYVEEAITNAGNWLIGGDLEVIEPIKYNDGLDQYRLSPAQLREEFSRRKADAAPSQNGLQNPILLLHPLGGYTKADDVPLSWRMKQHEKVLEDGVLNPETTVISIFPSPMHYAGPTEVQWHAKARINAGANFYIVGRDPAGMSHPVEKRDLYDADHGKKVLSMAPGLERLNILPSRFVAAYDKKQRKMNFFDPSRKDDFLFISGTKMRTLARNRENPLMALCARVVGKYSSNTMTACLRATR</sequence>
<dbReference type="Pfam" id="PF01747">
    <property type="entry name" value="ATP-sulfurylase"/>
    <property type="match status" value="1"/>
</dbReference>
<dbReference type="AlphaFoldDB" id="A0A6V7QSN7"/>
<evidence type="ECO:0000259" key="6">
    <source>
        <dbReference type="Pfam" id="PF01747"/>
    </source>
</evidence>
<accession>A0A6V7QSN7</accession>
<dbReference type="GO" id="GO:0004781">
    <property type="term" value="F:sulfate adenylyltransferase (ATP) activity"/>
    <property type="evidence" value="ECO:0007669"/>
    <property type="project" value="InterPro"/>
</dbReference>
<dbReference type="PANTHER" id="PTHR11055">
    <property type="entry name" value="BIFUNCTIONAL 3'-PHOSPHOADENOSINE 5'-PHOSPHOSULFATE SYNTHASE"/>
    <property type="match status" value="1"/>
</dbReference>
<feature type="compositionally biased region" description="Basic residues" evidence="5">
    <location>
        <begin position="47"/>
        <end position="61"/>
    </location>
</feature>
<dbReference type="Gene3D" id="3.10.400.10">
    <property type="entry name" value="Sulfate adenylyltransferase"/>
    <property type="match status" value="1"/>
</dbReference>